<reference evidence="1 2" key="1">
    <citation type="submission" date="2018-09" db="EMBL/GenBank/DDBJ databases">
        <title>Metagenome Assembled Genomes from an Advanced Water Purification Facility.</title>
        <authorList>
            <person name="Stamps B.W."/>
            <person name="Spear J.R."/>
        </authorList>
    </citation>
    <scope>NUCLEOTIDE SEQUENCE [LARGE SCALE GENOMIC DNA]</scope>
    <source>
        <strain evidence="1">Bin_27_1</strain>
    </source>
</reference>
<sequence length="88" mass="9614">MLQSVVAECLVEGRDLPLLQHGAAAVLLEPTNEHAADARLNGYHASVVEQISRAGVRQWLVQFELAALRLQITDRLVLGPTGFVVWNA</sequence>
<organism evidence="1 2">
    <name type="scientific">Thauera aminoaromatica</name>
    <dbReference type="NCBI Taxonomy" id="164330"/>
    <lineage>
        <taxon>Bacteria</taxon>
        <taxon>Pseudomonadati</taxon>
        <taxon>Pseudomonadota</taxon>
        <taxon>Betaproteobacteria</taxon>
        <taxon>Rhodocyclales</taxon>
        <taxon>Zoogloeaceae</taxon>
        <taxon>Thauera</taxon>
    </lineage>
</organism>
<evidence type="ECO:0000313" key="2">
    <source>
        <dbReference type="Proteomes" id="UP000321192"/>
    </source>
</evidence>
<dbReference type="EMBL" id="SSFD01000363">
    <property type="protein sequence ID" value="TXH79127.1"/>
    <property type="molecule type" value="Genomic_DNA"/>
</dbReference>
<name>A0A5C7S640_THASP</name>
<dbReference type="AlphaFoldDB" id="A0A5C7S640"/>
<evidence type="ECO:0000313" key="1">
    <source>
        <dbReference type="EMBL" id="TXH79127.1"/>
    </source>
</evidence>
<protein>
    <submittedName>
        <fullName evidence="1">Uncharacterized protein</fullName>
    </submittedName>
</protein>
<comment type="caution">
    <text evidence="1">The sequence shown here is derived from an EMBL/GenBank/DDBJ whole genome shotgun (WGS) entry which is preliminary data.</text>
</comment>
<gene>
    <name evidence="1" type="ORF">E6Q80_21225</name>
</gene>
<proteinExistence type="predicted"/>
<feature type="non-terminal residue" evidence="1">
    <location>
        <position position="88"/>
    </location>
</feature>
<dbReference type="Proteomes" id="UP000321192">
    <property type="component" value="Unassembled WGS sequence"/>
</dbReference>
<accession>A0A5C7S640</accession>